<reference evidence="1" key="1">
    <citation type="submission" date="2016-04" db="EMBL/GenBank/DDBJ databases">
        <authorList>
            <person name="Evans L.H."/>
            <person name="Alamgir A."/>
            <person name="Owens N."/>
            <person name="Weber N.D."/>
            <person name="Virtaneva K."/>
            <person name="Barbian K."/>
            <person name="Babar A."/>
            <person name="Rosenke K."/>
        </authorList>
    </citation>
    <scope>NUCLEOTIDE SEQUENCE</scope>
    <source>
        <strain evidence="1">86</strain>
    </source>
</reference>
<gene>
    <name evidence="1" type="ORF">KL86APRO_40018</name>
</gene>
<sequence length="266" mass="28796">MSYCLGMRLDEGLIFISDSRTNAGVDSVSTFRKTFVFDAAEDRVVVLLSAGNLAITQAVVTLLSERLGETDTGRSLYAAASMFEVARVVGAVLREVRDQDGEALAAQGVEFAASFILGGQIRGEPARLFHVYSAGNFIEASRETPYFQIGETKYGKPILERVLRPEMPLLDAAKCGLVSFDSTIRANLSVGPPFDLTICLADACTVSMRRSFAPGDAYFERLGRVWGNGLRTLFLTLPNPDWSDALEHAQAAAARAAADARRDAET</sequence>
<dbReference type="InterPro" id="IPR016545">
    <property type="entry name" value="UCP009120_prtse"/>
</dbReference>
<dbReference type="EMBL" id="FLUO01000004">
    <property type="protein sequence ID" value="SBW12999.1"/>
    <property type="molecule type" value="Genomic_DNA"/>
</dbReference>
<proteinExistence type="predicted"/>
<dbReference type="SUPFAM" id="SSF56235">
    <property type="entry name" value="N-terminal nucleophile aminohydrolases (Ntn hydrolases)"/>
    <property type="match status" value="1"/>
</dbReference>
<protein>
    <submittedName>
        <fullName evidence="1">Predicted proteasome-type protease</fullName>
    </submittedName>
</protein>
<keyword evidence="1" id="KW-0645">Protease</keyword>
<dbReference type="Gene3D" id="3.60.20.10">
    <property type="entry name" value="Glutamine Phosphoribosylpyrophosphate, subunit 1, domain 1"/>
    <property type="match status" value="1"/>
</dbReference>
<dbReference type="CDD" id="cd03765">
    <property type="entry name" value="proteasome_beta_bacterial"/>
    <property type="match status" value="1"/>
</dbReference>
<dbReference type="AlphaFoldDB" id="A0A212KMV5"/>
<dbReference type="InterPro" id="IPR029055">
    <property type="entry name" value="Ntn_hydrolases_N"/>
</dbReference>
<dbReference type="GO" id="GO:0008233">
    <property type="term" value="F:peptidase activity"/>
    <property type="evidence" value="ECO:0007669"/>
    <property type="project" value="UniProtKB-KW"/>
</dbReference>
<organism evidence="1">
    <name type="scientific">uncultured Alphaproteobacteria bacterium</name>
    <dbReference type="NCBI Taxonomy" id="91750"/>
    <lineage>
        <taxon>Bacteria</taxon>
        <taxon>Pseudomonadati</taxon>
        <taxon>Pseudomonadota</taxon>
        <taxon>Alphaproteobacteria</taxon>
        <taxon>environmental samples</taxon>
    </lineage>
</organism>
<keyword evidence="1" id="KW-0647">Proteasome</keyword>
<dbReference type="GO" id="GO:0000502">
    <property type="term" value="C:proteasome complex"/>
    <property type="evidence" value="ECO:0007669"/>
    <property type="project" value="UniProtKB-KW"/>
</dbReference>
<dbReference type="PIRSF" id="PIRSF009120">
    <property type="entry name" value="UCP009120_prtse"/>
    <property type="match status" value="1"/>
</dbReference>
<evidence type="ECO:0000313" key="1">
    <source>
        <dbReference type="EMBL" id="SBW12999.1"/>
    </source>
</evidence>
<keyword evidence="1" id="KW-0378">Hydrolase</keyword>
<accession>A0A212KMV5</accession>
<name>A0A212KMV5_9PROT</name>
<dbReference type="GO" id="GO:0006508">
    <property type="term" value="P:proteolysis"/>
    <property type="evidence" value="ECO:0007669"/>
    <property type="project" value="UniProtKB-KW"/>
</dbReference>